<evidence type="ECO:0000259" key="2">
    <source>
        <dbReference type="PROSITE" id="PS50158"/>
    </source>
</evidence>
<keyword evidence="1" id="KW-0863">Zinc-finger</keyword>
<protein>
    <recommendedName>
        <fullName evidence="2">CCHC-type domain-containing protein</fullName>
    </recommendedName>
</protein>
<feature type="domain" description="CCHC-type" evidence="2">
    <location>
        <begin position="152"/>
        <end position="166"/>
    </location>
</feature>
<evidence type="ECO:0000313" key="3">
    <source>
        <dbReference type="EMBL" id="WMV41221.1"/>
    </source>
</evidence>
<dbReference type="SMART" id="SM00343">
    <property type="entry name" value="ZnF_C2HC"/>
    <property type="match status" value="1"/>
</dbReference>
<dbReference type="Proteomes" id="UP001234989">
    <property type="component" value="Chromosome 8"/>
</dbReference>
<dbReference type="Pfam" id="PF00098">
    <property type="entry name" value="zf-CCHC"/>
    <property type="match status" value="1"/>
</dbReference>
<reference evidence="3" key="1">
    <citation type="submission" date="2023-08" db="EMBL/GenBank/DDBJ databases">
        <title>A de novo genome assembly of Solanum verrucosum Schlechtendal, a Mexican diploid species geographically isolated from the other diploid A-genome species in potato relatives.</title>
        <authorList>
            <person name="Hosaka K."/>
        </authorList>
    </citation>
    <scope>NUCLEOTIDE SEQUENCE</scope>
    <source>
        <tissue evidence="3">Young leaves</tissue>
    </source>
</reference>
<gene>
    <name evidence="3" type="ORF">MTR67_034606</name>
</gene>
<dbReference type="AlphaFoldDB" id="A0AAF0ZIW8"/>
<evidence type="ECO:0000313" key="4">
    <source>
        <dbReference type="Proteomes" id="UP001234989"/>
    </source>
</evidence>
<keyword evidence="1" id="KW-0479">Metal-binding</keyword>
<sequence>MCYIDEYTCAFREYYYKGTYSIEESKEIRKLYFTKLPEPFNSKVIKSWNEAELTDTLGARIKFLQRWFMELCEKHKEEIKMEKILVKNLACCKNKTTPQFGCTDRYYKNKKKYNKKYRSKYKYKKPRRRYYVKNYKTKRPYRPKRKLTECTCYNCGKLGHIARDCKLPKNPKKKQISEIIIDDEKYTQIEYVDYELESNDSIYELSENEIDNDIEIEDEFYNISND</sequence>
<dbReference type="EMBL" id="CP133619">
    <property type="protein sequence ID" value="WMV41221.1"/>
    <property type="molecule type" value="Genomic_DNA"/>
</dbReference>
<keyword evidence="1" id="KW-0862">Zinc</keyword>
<name>A0AAF0ZIW8_SOLVR</name>
<dbReference type="PROSITE" id="PS50158">
    <property type="entry name" value="ZF_CCHC"/>
    <property type="match status" value="1"/>
</dbReference>
<dbReference type="Gene3D" id="4.10.60.10">
    <property type="entry name" value="Zinc finger, CCHC-type"/>
    <property type="match status" value="1"/>
</dbReference>
<proteinExistence type="predicted"/>
<dbReference type="SUPFAM" id="SSF57756">
    <property type="entry name" value="Retrovirus zinc finger-like domains"/>
    <property type="match status" value="1"/>
</dbReference>
<dbReference type="InterPro" id="IPR036875">
    <property type="entry name" value="Znf_CCHC_sf"/>
</dbReference>
<organism evidence="3 4">
    <name type="scientific">Solanum verrucosum</name>
    <dbReference type="NCBI Taxonomy" id="315347"/>
    <lineage>
        <taxon>Eukaryota</taxon>
        <taxon>Viridiplantae</taxon>
        <taxon>Streptophyta</taxon>
        <taxon>Embryophyta</taxon>
        <taxon>Tracheophyta</taxon>
        <taxon>Spermatophyta</taxon>
        <taxon>Magnoliopsida</taxon>
        <taxon>eudicotyledons</taxon>
        <taxon>Gunneridae</taxon>
        <taxon>Pentapetalae</taxon>
        <taxon>asterids</taxon>
        <taxon>lamiids</taxon>
        <taxon>Solanales</taxon>
        <taxon>Solanaceae</taxon>
        <taxon>Solanoideae</taxon>
        <taxon>Solaneae</taxon>
        <taxon>Solanum</taxon>
    </lineage>
</organism>
<dbReference type="InterPro" id="IPR001878">
    <property type="entry name" value="Znf_CCHC"/>
</dbReference>
<accession>A0AAF0ZIW8</accession>
<keyword evidence="4" id="KW-1185">Reference proteome</keyword>
<dbReference type="GO" id="GO:0008270">
    <property type="term" value="F:zinc ion binding"/>
    <property type="evidence" value="ECO:0007669"/>
    <property type="project" value="UniProtKB-KW"/>
</dbReference>
<dbReference type="GO" id="GO:0003676">
    <property type="term" value="F:nucleic acid binding"/>
    <property type="evidence" value="ECO:0007669"/>
    <property type="project" value="InterPro"/>
</dbReference>
<evidence type="ECO:0000256" key="1">
    <source>
        <dbReference type="PROSITE-ProRule" id="PRU00047"/>
    </source>
</evidence>
<dbReference type="Pfam" id="PF22909">
    <property type="entry name" value="Caulimovir_coat_dom"/>
    <property type="match status" value="1"/>
</dbReference>